<dbReference type="EMBL" id="FXWJ01000003">
    <property type="protein sequence ID" value="SMQ71275.1"/>
    <property type="molecule type" value="Genomic_DNA"/>
</dbReference>
<comment type="caution">
    <text evidence="2">The sequence shown here is derived from an EMBL/GenBank/DDBJ whole genome shotgun (WGS) entry which is preliminary data.</text>
</comment>
<dbReference type="InterPro" id="IPR000835">
    <property type="entry name" value="HTH_MarR-typ"/>
</dbReference>
<proteinExistence type="predicted"/>
<evidence type="ECO:0000313" key="3">
    <source>
        <dbReference type="Proteomes" id="UP000194464"/>
    </source>
</evidence>
<dbReference type="Proteomes" id="UP000194464">
    <property type="component" value="Unassembled WGS sequence"/>
</dbReference>
<gene>
    <name evidence="2" type="ORF">SAMN06295909_2520</name>
</gene>
<keyword evidence="3" id="KW-1185">Reference proteome</keyword>
<reference evidence="2 3" key="1">
    <citation type="submission" date="2017-04" db="EMBL/GenBank/DDBJ databases">
        <authorList>
            <person name="Varghese N."/>
            <person name="Submissions S."/>
        </authorList>
    </citation>
    <scope>NUCLEOTIDE SEQUENCE [LARGE SCALE GENOMIC DNA]</scope>
    <source>
        <strain evidence="2 3">VKM Ac-1784</strain>
    </source>
</reference>
<evidence type="ECO:0000259" key="1">
    <source>
        <dbReference type="Pfam" id="PF12802"/>
    </source>
</evidence>
<sequence>MRASELHRLARKLREIALEATGNVGADRVNAGQLAVFEDVARHPGASIRDVTVRTGLAQSLVSRIVHAAAAAGALTVTTDERDRRKVQVELSDTTRTAMLQRANEPLESALIIHTPTLTNQERTMLQRHLAAAAELLCRGDRAN</sequence>
<dbReference type="RefSeq" id="WP_086474278.1">
    <property type="nucleotide sequence ID" value="NZ_FXWJ01000003.1"/>
</dbReference>
<accession>A0ABY1RDZ9</accession>
<dbReference type="GO" id="GO:0003677">
    <property type="term" value="F:DNA binding"/>
    <property type="evidence" value="ECO:0007669"/>
    <property type="project" value="UniProtKB-KW"/>
</dbReference>
<keyword evidence="2" id="KW-0238">DNA-binding</keyword>
<feature type="domain" description="HTH marR-type" evidence="1">
    <location>
        <begin position="39"/>
        <end position="85"/>
    </location>
</feature>
<dbReference type="SUPFAM" id="SSF46785">
    <property type="entry name" value="Winged helix' DNA-binding domain"/>
    <property type="match status" value="1"/>
</dbReference>
<evidence type="ECO:0000313" key="2">
    <source>
        <dbReference type="EMBL" id="SMQ71275.1"/>
    </source>
</evidence>
<name>A0ABY1RDZ9_9MICO</name>
<dbReference type="Pfam" id="PF12802">
    <property type="entry name" value="MarR_2"/>
    <property type="match status" value="1"/>
</dbReference>
<dbReference type="InterPro" id="IPR036390">
    <property type="entry name" value="WH_DNA-bd_sf"/>
</dbReference>
<protein>
    <submittedName>
        <fullName evidence="2">DNA-binding transcriptional regulator, MarR family</fullName>
    </submittedName>
</protein>
<dbReference type="Gene3D" id="1.10.10.10">
    <property type="entry name" value="Winged helix-like DNA-binding domain superfamily/Winged helix DNA-binding domain"/>
    <property type="match status" value="1"/>
</dbReference>
<organism evidence="2 3">
    <name type="scientific">Plantibacter elymi</name>
    <name type="common">nom. nud.</name>
    <dbReference type="NCBI Taxonomy" id="199708"/>
    <lineage>
        <taxon>Bacteria</taxon>
        <taxon>Bacillati</taxon>
        <taxon>Actinomycetota</taxon>
        <taxon>Actinomycetes</taxon>
        <taxon>Micrococcales</taxon>
        <taxon>Microbacteriaceae</taxon>
        <taxon>Plantibacter</taxon>
    </lineage>
</organism>
<dbReference type="InterPro" id="IPR036388">
    <property type="entry name" value="WH-like_DNA-bd_sf"/>
</dbReference>